<feature type="chain" id="PRO_5027654569" evidence="1">
    <location>
        <begin position="25"/>
        <end position="339"/>
    </location>
</feature>
<keyword evidence="3" id="KW-1185">Reference proteome</keyword>
<dbReference type="GO" id="GO:0008061">
    <property type="term" value="F:chitin binding"/>
    <property type="evidence" value="ECO:0007669"/>
    <property type="project" value="InterPro"/>
</dbReference>
<dbReference type="GO" id="GO:0005576">
    <property type="term" value="C:extracellular region"/>
    <property type="evidence" value="ECO:0007669"/>
    <property type="project" value="InterPro"/>
</dbReference>
<feature type="signal peptide" evidence="1">
    <location>
        <begin position="1"/>
        <end position="24"/>
    </location>
</feature>
<gene>
    <name evidence="4" type="primary">LOC108073776</name>
</gene>
<feature type="domain" description="Chitin-binding type-2" evidence="2">
    <location>
        <begin position="91"/>
        <end position="146"/>
    </location>
</feature>
<dbReference type="Pfam" id="PF01607">
    <property type="entry name" value="CBM_14"/>
    <property type="match status" value="4"/>
</dbReference>
<dbReference type="InterPro" id="IPR002557">
    <property type="entry name" value="Chitin-bd_dom"/>
</dbReference>
<protein>
    <submittedName>
        <fullName evidence="4">Peritrophin-48-like</fullName>
    </submittedName>
</protein>
<dbReference type="GeneID" id="108073776"/>
<organism evidence="3 4">
    <name type="scientific">Drosophila kikkawai</name>
    <name type="common">Fruit fly</name>
    <dbReference type="NCBI Taxonomy" id="30033"/>
    <lineage>
        <taxon>Eukaryota</taxon>
        <taxon>Metazoa</taxon>
        <taxon>Ecdysozoa</taxon>
        <taxon>Arthropoda</taxon>
        <taxon>Hexapoda</taxon>
        <taxon>Insecta</taxon>
        <taxon>Pterygota</taxon>
        <taxon>Neoptera</taxon>
        <taxon>Endopterygota</taxon>
        <taxon>Diptera</taxon>
        <taxon>Brachycera</taxon>
        <taxon>Muscomorpha</taxon>
        <taxon>Ephydroidea</taxon>
        <taxon>Drosophilidae</taxon>
        <taxon>Drosophila</taxon>
        <taxon>Sophophora</taxon>
    </lineage>
</organism>
<accession>A0A6P4HXG6</accession>
<evidence type="ECO:0000259" key="2">
    <source>
        <dbReference type="PROSITE" id="PS50940"/>
    </source>
</evidence>
<evidence type="ECO:0000313" key="4">
    <source>
        <dbReference type="RefSeq" id="XP_017021032.1"/>
    </source>
</evidence>
<dbReference type="InterPro" id="IPR036508">
    <property type="entry name" value="Chitin-bd_dom_sf"/>
</dbReference>
<dbReference type="PROSITE" id="PS50940">
    <property type="entry name" value="CHIT_BIND_II"/>
    <property type="match status" value="3"/>
</dbReference>
<feature type="domain" description="Chitin-binding type-2" evidence="2">
    <location>
        <begin position="148"/>
        <end position="205"/>
    </location>
</feature>
<dbReference type="AlphaFoldDB" id="A0A6P4HXG6"/>
<evidence type="ECO:0000256" key="1">
    <source>
        <dbReference type="SAM" id="SignalP"/>
    </source>
</evidence>
<proteinExistence type="predicted"/>
<reference evidence="4" key="1">
    <citation type="submission" date="2025-08" db="UniProtKB">
        <authorList>
            <consortium name="RefSeq"/>
        </authorList>
    </citation>
    <scope>IDENTIFICATION</scope>
    <source>
        <strain evidence="4">14028-0561.14</strain>
        <tissue evidence="4">Whole fly</tissue>
    </source>
</reference>
<name>A0A6P4HXG6_DROKI</name>
<keyword evidence="1" id="KW-0732">Signal</keyword>
<dbReference type="OrthoDB" id="7886528at2759"/>
<sequence length="339" mass="37583">MPGSPSSCCLPALLLAVMVHLSSQTQYLSSSEDICRFFANGTKLRKPGGCNEWIVCRNSVSIHGGVCGVETPYFNLKSGACSKTLDSTYCNPPCSSSTQGYVGDTLNCSNWYYCEREKVRTSGRCDGGLSFDQTQQKCLANTTCGARFEMCDVVPTGVPFRDEKNCNKFFTCKNYKLVSNTCEPGKYYDTASGQCLALKHVACEHHPVPENVCGTPEVPLRNKLVADGATCRGYYYCHDVGSVGPDPRPTRQFCGADYFFSQEHQECVPRESQKCPWDRCDGRTEGYEIAEVEGCHNYYRCLDNKESELLSCGEGYFDAVTQNCTSIRTAYRACINKVQ</sequence>
<evidence type="ECO:0000313" key="3">
    <source>
        <dbReference type="Proteomes" id="UP001652661"/>
    </source>
</evidence>
<dbReference type="Gene3D" id="2.170.140.10">
    <property type="entry name" value="Chitin binding domain"/>
    <property type="match status" value="1"/>
</dbReference>
<dbReference type="SUPFAM" id="SSF57625">
    <property type="entry name" value="Invertebrate chitin-binding proteins"/>
    <property type="match status" value="4"/>
</dbReference>
<dbReference type="SMART" id="SM00494">
    <property type="entry name" value="ChtBD2"/>
    <property type="match status" value="4"/>
</dbReference>
<feature type="domain" description="Chitin-binding type-2" evidence="2">
    <location>
        <begin position="210"/>
        <end position="277"/>
    </location>
</feature>
<dbReference type="RefSeq" id="XP_017021032.1">
    <property type="nucleotide sequence ID" value="XM_017165543.1"/>
</dbReference>
<dbReference type="Proteomes" id="UP001652661">
    <property type="component" value="Chromosome 3L"/>
</dbReference>